<keyword evidence="2" id="KW-0479">Metal-binding</keyword>
<dbReference type="GO" id="GO:0016491">
    <property type="term" value="F:oxidoreductase activity"/>
    <property type="evidence" value="ECO:0007669"/>
    <property type="project" value="UniProtKB-ARBA"/>
</dbReference>
<feature type="domain" description="Cysteine-rich" evidence="6">
    <location>
        <begin position="166"/>
        <end position="250"/>
    </location>
</feature>
<dbReference type="Pfam" id="PF02754">
    <property type="entry name" value="CCG"/>
    <property type="match status" value="2"/>
</dbReference>
<keyword evidence="4" id="KW-0408">Iron</keyword>
<feature type="domain" description="Cysteine-rich" evidence="6">
    <location>
        <begin position="354"/>
        <end position="395"/>
    </location>
</feature>
<evidence type="ECO:0000259" key="6">
    <source>
        <dbReference type="Pfam" id="PF02754"/>
    </source>
</evidence>
<evidence type="ECO:0000256" key="5">
    <source>
        <dbReference type="ARBA" id="ARBA00023014"/>
    </source>
</evidence>
<dbReference type="EMBL" id="JACNJD010000145">
    <property type="protein sequence ID" value="MBC8176567.1"/>
    <property type="molecule type" value="Genomic_DNA"/>
</dbReference>
<dbReference type="PANTHER" id="PTHR32479:SF19">
    <property type="entry name" value="ANAEROBIC GLYCEROL-3-PHOSPHATE DEHYDROGENASE SUBUNIT C"/>
    <property type="match status" value="1"/>
</dbReference>
<sequence length="395" mass="45130">MSAEDRLRYEINKCRNCEACKDLLNFSCVVFPEMFRTVDEERETGKKITTDQLRHLVELCNFCAACPCLDIRAAIMEAKTGYMDRYGLPFRIRAIEDVERIGKLGGAIPQLTNSLLRTPVARGLLENTVGIHRDRKMPGFPKENFPEWIKKRKKNIKTGTKEKKKVAYFAGCTARYFFPDVAKAVVEVFERNGIEVYYPEQQCCGMPSLLEGDRKLTLEFARFNVARLAEAVEEGYDIVCSCPSCGYMIKNVLKAGTFYYSSEYRNLEKTEDGFVKIPFDDVILYSWYGHGATMTVPHFLLEGMLRDEGYFSSINPEKRLMVAENTYDLGEYLRKLHMGGELDTRLGSLSVRMVYYPPCHLREQRIGRPYHYLMSLIPGISVEAISGDYCCGNAG</sequence>
<evidence type="ECO:0000256" key="4">
    <source>
        <dbReference type="ARBA" id="ARBA00023004"/>
    </source>
</evidence>
<keyword evidence="5" id="KW-0411">Iron-sulfur</keyword>
<dbReference type="AlphaFoldDB" id="A0A8J6MW47"/>
<evidence type="ECO:0000256" key="1">
    <source>
        <dbReference type="ARBA" id="ARBA00022485"/>
    </source>
</evidence>
<name>A0A8J6MW47_9DELT</name>
<evidence type="ECO:0000256" key="2">
    <source>
        <dbReference type="ARBA" id="ARBA00022723"/>
    </source>
</evidence>
<evidence type="ECO:0000313" key="7">
    <source>
        <dbReference type="EMBL" id="MBC8176567.1"/>
    </source>
</evidence>
<dbReference type="Proteomes" id="UP000650524">
    <property type="component" value="Unassembled WGS sequence"/>
</dbReference>
<evidence type="ECO:0000256" key="3">
    <source>
        <dbReference type="ARBA" id="ARBA00022737"/>
    </source>
</evidence>
<feature type="non-terminal residue" evidence="7">
    <location>
        <position position="395"/>
    </location>
</feature>
<keyword evidence="3" id="KW-0677">Repeat</keyword>
<comment type="caution">
    <text evidence="7">The sequence shown here is derived from an EMBL/GenBank/DDBJ whole genome shotgun (WGS) entry which is preliminary data.</text>
</comment>
<proteinExistence type="predicted"/>
<keyword evidence="1" id="KW-0004">4Fe-4S</keyword>
<dbReference type="InterPro" id="IPR004017">
    <property type="entry name" value="Cys_rich_dom"/>
</dbReference>
<accession>A0A8J6MW47</accession>
<reference evidence="7 8" key="1">
    <citation type="submission" date="2020-08" db="EMBL/GenBank/DDBJ databases">
        <title>Bridging the membrane lipid divide: bacteria of the FCB group superphylum have the potential to synthesize archaeal ether lipids.</title>
        <authorList>
            <person name="Villanueva L."/>
            <person name="Von Meijenfeldt F.A.B."/>
            <person name="Westbye A.B."/>
            <person name="Yadav S."/>
            <person name="Hopmans E.C."/>
            <person name="Dutilh B.E."/>
            <person name="Sinninghe Damste J.S."/>
        </authorList>
    </citation>
    <scope>NUCLEOTIDE SEQUENCE [LARGE SCALE GENOMIC DNA]</scope>
    <source>
        <strain evidence="7">NIOZ-UU27</strain>
    </source>
</reference>
<gene>
    <name evidence="7" type="ORF">H8E19_04105</name>
</gene>
<dbReference type="GO" id="GO:0051539">
    <property type="term" value="F:4 iron, 4 sulfur cluster binding"/>
    <property type="evidence" value="ECO:0007669"/>
    <property type="project" value="UniProtKB-KW"/>
</dbReference>
<dbReference type="PANTHER" id="PTHR32479">
    <property type="entry name" value="GLYCOLATE OXIDASE IRON-SULFUR SUBUNIT"/>
    <property type="match status" value="1"/>
</dbReference>
<protein>
    <submittedName>
        <fullName evidence="7">FeS-binding protein</fullName>
    </submittedName>
</protein>
<organism evidence="7 8">
    <name type="scientific">Candidatus Desulfacyla euxinica</name>
    <dbReference type="NCBI Taxonomy" id="2841693"/>
    <lineage>
        <taxon>Bacteria</taxon>
        <taxon>Deltaproteobacteria</taxon>
        <taxon>Candidatus Desulfacyla</taxon>
    </lineage>
</organism>
<evidence type="ECO:0000313" key="8">
    <source>
        <dbReference type="Proteomes" id="UP000650524"/>
    </source>
</evidence>
<dbReference type="GO" id="GO:0046872">
    <property type="term" value="F:metal ion binding"/>
    <property type="evidence" value="ECO:0007669"/>
    <property type="project" value="UniProtKB-KW"/>
</dbReference>